<dbReference type="EMBL" id="JADBGQ010000006">
    <property type="protein sequence ID" value="KAG5394632.1"/>
    <property type="molecule type" value="Genomic_DNA"/>
</dbReference>
<keyword evidence="1" id="KW-0812">Transmembrane</keyword>
<accession>A0ABQ7M7T0</accession>
<comment type="caution">
    <text evidence="2">The sequence shown here is derived from an EMBL/GenBank/DDBJ whole genome shotgun (WGS) entry which is preliminary data.</text>
</comment>
<feature type="transmembrane region" description="Helical" evidence="1">
    <location>
        <begin position="6"/>
        <end position="24"/>
    </location>
</feature>
<evidence type="ECO:0000313" key="3">
    <source>
        <dbReference type="Proteomes" id="UP000823674"/>
    </source>
</evidence>
<evidence type="ECO:0008006" key="4">
    <source>
        <dbReference type="Google" id="ProtNLM"/>
    </source>
</evidence>
<evidence type="ECO:0000313" key="2">
    <source>
        <dbReference type="EMBL" id="KAG5394632.1"/>
    </source>
</evidence>
<proteinExistence type="predicted"/>
<organism evidence="2 3">
    <name type="scientific">Brassica rapa subsp. trilocularis</name>
    <dbReference type="NCBI Taxonomy" id="1813537"/>
    <lineage>
        <taxon>Eukaryota</taxon>
        <taxon>Viridiplantae</taxon>
        <taxon>Streptophyta</taxon>
        <taxon>Embryophyta</taxon>
        <taxon>Tracheophyta</taxon>
        <taxon>Spermatophyta</taxon>
        <taxon>Magnoliopsida</taxon>
        <taxon>eudicotyledons</taxon>
        <taxon>Gunneridae</taxon>
        <taxon>Pentapetalae</taxon>
        <taxon>rosids</taxon>
        <taxon>malvids</taxon>
        <taxon>Brassicales</taxon>
        <taxon>Brassicaceae</taxon>
        <taxon>Brassiceae</taxon>
        <taxon>Brassica</taxon>
    </lineage>
</organism>
<protein>
    <recommendedName>
        <fullName evidence="4">Defensin-like protein</fullName>
    </recommendedName>
</protein>
<keyword evidence="3" id="KW-1185">Reference proteome</keyword>
<reference evidence="2 3" key="1">
    <citation type="submission" date="2021-03" db="EMBL/GenBank/DDBJ databases">
        <authorList>
            <person name="King G.J."/>
            <person name="Bancroft I."/>
            <person name="Baten A."/>
            <person name="Bloomfield J."/>
            <person name="Borpatragohain P."/>
            <person name="He Z."/>
            <person name="Irish N."/>
            <person name="Irwin J."/>
            <person name="Liu K."/>
            <person name="Mauleon R.P."/>
            <person name="Moore J."/>
            <person name="Morris R."/>
            <person name="Ostergaard L."/>
            <person name="Wang B."/>
            <person name="Wells R."/>
        </authorList>
    </citation>
    <scope>NUCLEOTIDE SEQUENCE [LARGE SCALE GENOMIC DNA]</scope>
    <source>
        <strain evidence="2">R-o-18</strain>
        <tissue evidence="2">Leaf</tissue>
    </source>
</reference>
<evidence type="ECO:0000256" key="1">
    <source>
        <dbReference type="SAM" id="Phobius"/>
    </source>
</evidence>
<gene>
    <name evidence="2" type="primary">A06p046760.1_BraROA</name>
    <name evidence="2" type="ORF">IGI04_024595</name>
</gene>
<keyword evidence="1" id="KW-0472">Membrane</keyword>
<keyword evidence="1" id="KW-1133">Transmembrane helix</keyword>
<sequence length="132" mass="14078">MDSRRIQYAIIVVSIIVIFVITGSEERSEIYDPKCPGVCSPGIVPDCKTLCTGLGFHAGYCKGLTCCCKPKFSNPSRSEARAEIYDPKCPGVCSPVAVPDCKTLCANLGFPGSYCKGLTCCCKPKSSKPPLS</sequence>
<name>A0ABQ7M7T0_BRACM</name>
<dbReference type="Proteomes" id="UP000823674">
    <property type="component" value="Chromosome A06"/>
</dbReference>